<gene>
    <name evidence="1" type="ORF">VNG_0116a</name>
</gene>
<organism evidence="1">
    <name type="scientific">Halobacterium salinarum (strain ATCC 700922 / JCM 11081 / NRC-1)</name>
    <name type="common">Halobacterium halobium</name>
    <dbReference type="NCBI Taxonomy" id="64091"/>
    <lineage>
        <taxon>Archaea</taxon>
        <taxon>Methanobacteriati</taxon>
        <taxon>Methanobacteriota</taxon>
        <taxon>Stenosarchaea group</taxon>
        <taxon>Halobacteria</taxon>
        <taxon>Halobacteriales</taxon>
        <taxon>Halobacteriaceae</taxon>
        <taxon>Halobacterium</taxon>
        <taxon>Halobacterium salinarum NRC-34001</taxon>
    </lineage>
</organism>
<dbReference type="AlphaFoldDB" id="A0A510N3X9"/>
<sequence length="94" mass="10757">MGKNTPTRLHLVHWRPPAYRSSAETIEWDEVTVRDIIKFGGIDYSVTNVYTAEMQPETAKIQAESENGHIWLTVDADGDVHIFDSPFAWRPNDN</sequence>
<dbReference type="EMBL" id="BK010829">
    <property type="protein sequence ID" value="DAC77428.1"/>
    <property type="molecule type" value="Genomic_DNA"/>
</dbReference>
<reference evidence="1" key="2">
    <citation type="journal article" date="2015" name="Life">
        <title>A manual curation strategy to improve genome annotation: application to a set of haloarchael genomes.</title>
        <authorList>
            <person name="Pfeiffer F."/>
            <person name="Oesterhelt D."/>
        </authorList>
    </citation>
    <scope>NUCLEOTIDE SEQUENCE</scope>
    <source>
        <strain evidence="1">NRC-1</strain>
    </source>
</reference>
<proteinExistence type="predicted"/>
<protein>
    <submittedName>
        <fullName evidence="1">Uncharacterized protein</fullName>
    </submittedName>
</protein>
<name>A0A510N3X9_HALSA</name>
<reference evidence="1" key="3">
    <citation type="journal article" date="2019" name="Microbiol. Resour. Announc.">
        <title>The genome of the Halobacterium salinarum type strain is closely related to that of the laboratory strains NRC-1 and R1.</title>
        <authorList>
            <person name="Pfeiffer F."/>
            <person name="Marchfelder A."/>
            <person name="Habermann B.H."/>
            <person name="Dyall-Smith M."/>
        </authorList>
    </citation>
    <scope>NUCLEOTIDE SEQUENCE</scope>
    <source>
        <strain evidence="1">NRC-1</strain>
    </source>
</reference>
<reference evidence="1" key="1">
    <citation type="journal article" date="2008" name="Genomics">
        <title>Evolution in the laboratory: the genome of Halobacterium salinarum strain R1 compared to that of strain NRC-1.</title>
        <authorList>
            <person name="Pfeiffer F."/>
            <person name="Schuster S.C."/>
            <person name="Broicher A."/>
            <person name="Falb M."/>
            <person name="Palm P."/>
            <person name="Rodewald K."/>
            <person name="Ruepp A."/>
            <person name="Soppa J."/>
            <person name="Tittor J."/>
            <person name="Oesterhelt D."/>
        </authorList>
    </citation>
    <scope>NUCLEOTIDE SEQUENCE</scope>
    <source>
        <strain evidence="1">NRC-1</strain>
    </source>
</reference>
<evidence type="ECO:0000313" key="1">
    <source>
        <dbReference type="EMBL" id="DAC77428.1"/>
    </source>
</evidence>
<accession>A0A510N3X9</accession>